<evidence type="ECO:0000313" key="5">
    <source>
        <dbReference type="EMBL" id="CAE0624926.1"/>
    </source>
</evidence>
<gene>
    <name evidence="5" type="ORF">HAKA00212_LOCUS3593</name>
</gene>
<dbReference type="EMBL" id="HBIU01008872">
    <property type="protein sequence ID" value="CAE0624926.1"/>
    <property type="molecule type" value="Transcribed_RNA"/>
</dbReference>
<evidence type="ECO:0000259" key="4">
    <source>
        <dbReference type="PROSITE" id="PS51017"/>
    </source>
</evidence>
<proteinExistence type="predicted"/>
<evidence type="ECO:0000256" key="2">
    <source>
        <dbReference type="ARBA" id="ARBA00023242"/>
    </source>
</evidence>
<dbReference type="PROSITE" id="PS51017">
    <property type="entry name" value="CCT"/>
    <property type="match status" value="1"/>
</dbReference>
<feature type="region of interest" description="Disordered" evidence="3">
    <location>
        <begin position="39"/>
        <end position="93"/>
    </location>
</feature>
<keyword evidence="2" id="KW-0539">Nucleus</keyword>
<comment type="subcellular location">
    <subcellularLocation>
        <location evidence="1">Nucleus</location>
    </subcellularLocation>
</comment>
<feature type="domain" description="CCT" evidence="4">
    <location>
        <begin position="280"/>
        <end position="322"/>
    </location>
</feature>
<evidence type="ECO:0000256" key="1">
    <source>
        <dbReference type="ARBA" id="ARBA00004123"/>
    </source>
</evidence>
<accession>A0A6V2X5R2</accession>
<protein>
    <recommendedName>
        <fullName evidence="4">CCT domain-containing protein</fullName>
    </recommendedName>
</protein>
<dbReference type="AlphaFoldDB" id="A0A6V2X5R2"/>
<sequence>MMNSIKLSEEGELTLSNIKFRKESFSLMLDSGFDDDFHFDDFPGPGEGMGDPSLYESSSDDYLSSSSSSSPFEDSPLIAPVVPVKKEKPLPQPPSIMVALRKDKKVSPASFMPIKLEDPDEPEPRERPCIKLAAKRARSPSVDLINAFIVPPAADPRPFKRKPLSSDARDRGLSMDVISTLFDQDDLSEKKKFAYDKYDGPGSLMPRHTSSQYLNAYRPPSPPPMPYIKQEIPKSQPPADRCRSPPPVSLLNDSPPLPSFMTVDLSANVKRVGIYTVEERRRRVARFHAKRQRRVWRKKIKYDCRKKLAESRPRVKGRFVRRGEGGDDAAAAGASPVGGGTSFPPSPSTGCVPVALLPAPVLPVPPPATLLGAERLGRGFLPAELASPALSTFGYQPASFLQQQAATAM</sequence>
<name>A0A6V2X5R2_HETAK</name>
<feature type="compositionally biased region" description="Low complexity" evidence="3">
    <location>
        <begin position="51"/>
        <end position="83"/>
    </location>
</feature>
<dbReference type="Pfam" id="PF06203">
    <property type="entry name" value="CCT"/>
    <property type="match status" value="1"/>
</dbReference>
<evidence type="ECO:0000256" key="3">
    <source>
        <dbReference type="SAM" id="MobiDB-lite"/>
    </source>
</evidence>
<dbReference type="InterPro" id="IPR045281">
    <property type="entry name" value="CONSTANS-like"/>
</dbReference>
<dbReference type="InterPro" id="IPR010402">
    <property type="entry name" value="CCT_domain"/>
</dbReference>
<dbReference type="PANTHER" id="PTHR31319">
    <property type="entry name" value="ZINC FINGER PROTEIN CONSTANS-LIKE 4"/>
    <property type="match status" value="1"/>
</dbReference>
<dbReference type="GO" id="GO:0005634">
    <property type="term" value="C:nucleus"/>
    <property type="evidence" value="ECO:0007669"/>
    <property type="project" value="UniProtKB-SubCell"/>
</dbReference>
<feature type="region of interest" description="Disordered" evidence="3">
    <location>
        <begin position="317"/>
        <end position="345"/>
    </location>
</feature>
<reference evidence="5" key="1">
    <citation type="submission" date="2021-01" db="EMBL/GenBank/DDBJ databases">
        <authorList>
            <person name="Corre E."/>
            <person name="Pelletier E."/>
            <person name="Niang G."/>
            <person name="Scheremetjew M."/>
            <person name="Finn R."/>
            <person name="Kale V."/>
            <person name="Holt S."/>
            <person name="Cochrane G."/>
            <person name="Meng A."/>
            <person name="Brown T."/>
            <person name="Cohen L."/>
        </authorList>
    </citation>
    <scope>NUCLEOTIDE SEQUENCE</scope>
    <source>
        <strain evidence="5">CCMP3107</strain>
    </source>
</reference>
<organism evidence="5">
    <name type="scientific">Heterosigma akashiwo</name>
    <name type="common">Chromophytic alga</name>
    <name type="synonym">Heterosigma carterae</name>
    <dbReference type="NCBI Taxonomy" id="2829"/>
    <lineage>
        <taxon>Eukaryota</taxon>
        <taxon>Sar</taxon>
        <taxon>Stramenopiles</taxon>
        <taxon>Ochrophyta</taxon>
        <taxon>Raphidophyceae</taxon>
        <taxon>Chattonellales</taxon>
        <taxon>Chattonellaceae</taxon>
        <taxon>Heterosigma</taxon>
    </lineage>
</organism>
<dbReference type="PANTHER" id="PTHR31319:SF77">
    <property type="entry name" value="ZINC FINGER PROTEIN CONSTANS-LIKE 4"/>
    <property type="match status" value="1"/>
</dbReference>